<dbReference type="AlphaFoldDB" id="A0A1I7WFT2"/>
<protein>
    <submittedName>
        <fullName evidence="2">Transcriptional regulator</fullName>
    </submittedName>
</protein>
<reference evidence="2" key="1">
    <citation type="submission" date="2016-11" db="UniProtKB">
        <authorList>
            <consortium name="WormBaseParasite"/>
        </authorList>
    </citation>
    <scope>IDENTIFICATION</scope>
</reference>
<keyword evidence="1" id="KW-1185">Reference proteome</keyword>
<sequence length="47" mass="5113">MSTLLPDGTTRFVAAANIVVLASQSPNRLKLIRQMVGSEKKTVNQNN</sequence>
<evidence type="ECO:0000313" key="2">
    <source>
        <dbReference type="WBParaSite" id="Hba_03839"/>
    </source>
</evidence>
<dbReference type="Proteomes" id="UP000095283">
    <property type="component" value="Unplaced"/>
</dbReference>
<name>A0A1I7WFT2_HETBA</name>
<dbReference type="WBParaSite" id="Hba_03839">
    <property type="protein sequence ID" value="Hba_03839"/>
    <property type="gene ID" value="Hba_03839"/>
</dbReference>
<organism evidence="1 2">
    <name type="scientific">Heterorhabditis bacteriophora</name>
    <name type="common">Entomopathogenic nematode worm</name>
    <dbReference type="NCBI Taxonomy" id="37862"/>
    <lineage>
        <taxon>Eukaryota</taxon>
        <taxon>Metazoa</taxon>
        <taxon>Ecdysozoa</taxon>
        <taxon>Nematoda</taxon>
        <taxon>Chromadorea</taxon>
        <taxon>Rhabditida</taxon>
        <taxon>Rhabditina</taxon>
        <taxon>Rhabditomorpha</taxon>
        <taxon>Strongyloidea</taxon>
        <taxon>Heterorhabditidae</taxon>
        <taxon>Heterorhabditis</taxon>
    </lineage>
</organism>
<evidence type="ECO:0000313" key="1">
    <source>
        <dbReference type="Proteomes" id="UP000095283"/>
    </source>
</evidence>
<accession>A0A1I7WFT2</accession>
<proteinExistence type="predicted"/>